<evidence type="ECO:0000313" key="2">
    <source>
        <dbReference type="Proteomes" id="UP000292447"/>
    </source>
</evidence>
<accession>A0A4V1AER3</accession>
<name>A0A4V1AER3_9ASCO</name>
<dbReference type="AlphaFoldDB" id="A0A4V1AER3"/>
<dbReference type="Proteomes" id="UP000292447">
    <property type="component" value="Chromosome V"/>
</dbReference>
<dbReference type="EMBL" id="CP034460">
    <property type="protein sequence ID" value="QBM90113.1"/>
    <property type="molecule type" value="Genomic_DNA"/>
</dbReference>
<sequence>MFRIPDITKALKINPDHELFELYSFRIHAASKPIFILHINLRFDEFQIFYQSTHQCIVSRSTSAVYCGFTDDNSGLYSNKQHININLDKTNALSDTTKTVIERQRIGRDFVWISSVDDARKYNKDTPYGFLTMKRQVHRLSSLLETGKLSTDKYGKNKHLLGFLNTV</sequence>
<gene>
    <name evidence="1" type="ORF">METSCH_E03530</name>
</gene>
<keyword evidence="2" id="KW-1185">Reference proteome</keyword>
<reference evidence="2" key="1">
    <citation type="submission" date="2019-03" db="EMBL/GenBank/DDBJ databases">
        <title>Snf2 controls pulcherriminic acid biosynthesis and connects pigmentation and antifungal activity of the yeast Metschnikowia pulcherrima.</title>
        <authorList>
            <person name="Gore-Lloyd D."/>
            <person name="Sumann I."/>
            <person name="Brachmann A.O."/>
            <person name="Schneeberger K."/>
            <person name="Ortiz-Merino R.A."/>
            <person name="Moreno-Beltran M."/>
            <person name="Schlaefli M."/>
            <person name="Kirner P."/>
            <person name="Santos Kron A."/>
            <person name="Wolfe K.H."/>
            <person name="Piel J."/>
            <person name="Ahrens C.H."/>
            <person name="Henk D."/>
            <person name="Freimoser F.M."/>
        </authorList>
    </citation>
    <scope>NUCLEOTIDE SEQUENCE [LARGE SCALE GENOMIC DNA]</scope>
    <source>
        <strain evidence="2">APC 1.2</strain>
    </source>
</reference>
<protein>
    <submittedName>
        <fullName evidence="1">Uncharacterized protein</fullName>
    </submittedName>
</protein>
<organism evidence="1 2">
    <name type="scientific">Metschnikowia aff. pulcherrima</name>
    <dbReference type="NCBI Taxonomy" id="2163413"/>
    <lineage>
        <taxon>Eukaryota</taxon>
        <taxon>Fungi</taxon>
        <taxon>Dikarya</taxon>
        <taxon>Ascomycota</taxon>
        <taxon>Saccharomycotina</taxon>
        <taxon>Pichiomycetes</taxon>
        <taxon>Metschnikowiaceae</taxon>
        <taxon>Metschnikowia</taxon>
    </lineage>
</organism>
<evidence type="ECO:0000313" key="1">
    <source>
        <dbReference type="EMBL" id="QBM90113.1"/>
    </source>
</evidence>
<proteinExistence type="predicted"/>